<evidence type="ECO:0000256" key="5">
    <source>
        <dbReference type="SAM" id="MobiDB-lite"/>
    </source>
</evidence>
<keyword evidence="2" id="KW-0132">Cell division</keyword>
<organism evidence="7 8">
    <name type="scientific">Malassezia cuniculi</name>
    <dbReference type="NCBI Taxonomy" id="948313"/>
    <lineage>
        <taxon>Eukaryota</taxon>
        <taxon>Fungi</taxon>
        <taxon>Dikarya</taxon>
        <taxon>Basidiomycota</taxon>
        <taxon>Ustilaginomycotina</taxon>
        <taxon>Malasseziomycetes</taxon>
        <taxon>Malasseziales</taxon>
        <taxon>Malasseziaceae</taxon>
        <taxon>Malassezia</taxon>
    </lineage>
</organism>
<dbReference type="GO" id="GO:0060090">
    <property type="term" value="F:molecular adaptor activity"/>
    <property type="evidence" value="ECO:0007669"/>
    <property type="project" value="TreeGrafter"/>
</dbReference>
<dbReference type="PANTHER" id="PTHR12827">
    <property type="entry name" value="MEIOTIC CHECKPOINT REGULATOR TSG24 FAMILY MEMBER"/>
    <property type="match status" value="1"/>
</dbReference>
<dbReference type="InterPro" id="IPR041221">
    <property type="entry name" value="APC1_C"/>
</dbReference>
<dbReference type="Gene3D" id="1.25.10.10">
    <property type="entry name" value="Leucine-rich Repeat Variant"/>
    <property type="match status" value="1"/>
</dbReference>
<dbReference type="EMBL" id="CP119880">
    <property type="protein sequence ID" value="WFD36213.1"/>
    <property type="molecule type" value="Genomic_DNA"/>
</dbReference>
<keyword evidence="4" id="KW-0131">Cell cycle</keyword>
<name>A0AAF0ESI6_9BASI</name>
<dbReference type="Pfam" id="PF18122">
    <property type="entry name" value="APC1_C"/>
    <property type="match status" value="1"/>
</dbReference>
<accession>A0AAF0ESI6</accession>
<dbReference type="Proteomes" id="UP001219933">
    <property type="component" value="Chromosome 4"/>
</dbReference>
<dbReference type="GO" id="GO:0031145">
    <property type="term" value="P:anaphase-promoting complex-dependent catabolic process"/>
    <property type="evidence" value="ECO:0007669"/>
    <property type="project" value="TreeGrafter"/>
</dbReference>
<sequence>MLDVDALLGAETATRARLRAMVNAARTKLAGEWTAQQGPLAGAHLSWREGRLVWRRSGGVIVRVFSYCERVRAAVIASMLAGSDDPSPAVVVVLETSVVFYMINSGEEFLQPLFFRLKGVHPVDVGVLFVRAHEPEDGQDDALPRAFYLRHVLDDLAPWTCAAKIAHGPEPVIHGPMRQFLDADETVVHAGGGRIITKTPGAIRIYDYTTSGALDTVDVQPDAPPPRKIPRRSSVRRRRSSRKSLADPDSVSARIASVRIPEAPFAPFAGFARAHAYATLVEEIPVIDAEAHVAAVKDDIYIACGGTIHVRGGHTFSIPGDDVKAVRVLGDECDAVVVLRDGATSLYIGSVFIPLPLGHSDKPLQGTHTHIGQGGDAVCVYVRPACPLTARTLDALTDALGGEIIRAWLARSDQPEWSALCEILGMHVPYHAGAFDKMMGDMRMQNVAADKLMDKFGDKFATHKLVAHGDTSTLVSPTLAACLHLLATEACLDMRRRRADVARLAAVLVGVCTTLKLDSWVDFWVRRVPDAGQLHQSGSSVSPPLDIYAMLRDALDGIEPDLVGAVARMHGTERISHQWLKTHCPLAFRICDAFVAVARGHGAPSVVDAMVNVGLDADTLAILAPGAALPLEEALRTCQLAPPTSWQPAAYALVRRNDAAAQASDTTREVRADKRALHALLPDTALDPLSAQLFSADDRLAEVARMLATHTPNTVYVVHPDEAADEAERQADAVAAARSMAARTMAECVGRGMFRMASRPLETTGTWTTPRICLAVRTQPDGGTLSGSHAADETERQWPEFHNGVASALEIAHRMRKVDSDWIFAHSRGKNTATHAGFLLGLGLGGHLRSLGRVHAYRYLSPRHALTTIGLVLGIAASFRGSADSAARQVMAVQAAAFLPAGSAPLRLETLTQAAGLLGMGLVFCGTDHRWTAERLAAELDGARLGAGDVSREAYTLCAGLSLGLVCLGRARRAPMDAPADVALIAKLRAVAAKSPTPAMLALALIFLRSGRYEAEALLMPPASPSELDHVRPDLLLVRALARALVAAQVSPTTAWLDEQLPAYMRHPPSQLSGAAQIAWYYMRAGACLALGLRYAGTADVHARAMLLSELNEAFEVSHDTDGYTAKIIAAARSALRSVVHVSLAAVMAGTGDVDVLRLLRVAHGHVARHVTYGMHMATHMALGLLFLGGGRFTLGTSDEALAALLIALLPPYPSQAADNGFHLQAARHFWALALEPRLLVARDVASGEVAVLPISVRSTHTVRRMAPTLLPPLDSVHVESVSRRYWPAAIDVSRSPTAARDPLQLHILHVQRRTGYLSYLDDPYGYRSIFARSSVPMRQHFDAAAELEAKATLDDLLELVAGFDTAPQYAALVHYVCRSETRFAVFLASVLMECLTGDSPMLVRLHLALWDGLDKAESAPDGPIFLEDVQLLSAYSGSRADASLRGSRPSLIARSLVELVRHNVGKGICLAPESVRAYITQGQICGDTAERRAFAYCLAALGMPGAYTLRLLSERYIPTAQSAPDAAKAALWRVAIASRSFCPDMLVAALSTAWS</sequence>
<evidence type="ECO:0000256" key="3">
    <source>
        <dbReference type="ARBA" id="ARBA00022776"/>
    </source>
</evidence>
<dbReference type="InterPro" id="IPR024990">
    <property type="entry name" value="Apc1"/>
</dbReference>
<evidence type="ECO:0000313" key="7">
    <source>
        <dbReference type="EMBL" id="WFD36213.1"/>
    </source>
</evidence>
<comment type="similarity">
    <text evidence="1">Belongs to the APC1 family.</text>
</comment>
<dbReference type="GO" id="GO:0070979">
    <property type="term" value="P:protein K11-linked ubiquitination"/>
    <property type="evidence" value="ECO:0007669"/>
    <property type="project" value="TreeGrafter"/>
</dbReference>
<reference evidence="7" key="1">
    <citation type="submission" date="2023-03" db="EMBL/GenBank/DDBJ databases">
        <title>Mating type loci evolution in Malassezia.</title>
        <authorList>
            <person name="Coelho M.A."/>
        </authorList>
    </citation>
    <scope>NUCLEOTIDE SEQUENCE</scope>
    <source>
        <strain evidence="7">CBS 11721</strain>
    </source>
</reference>
<evidence type="ECO:0000256" key="2">
    <source>
        <dbReference type="ARBA" id="ARBA00022618"/>
    </source>
</evidence>
<evidence type="ECO:0000256" key="4">
    <source>
        <dbReference type="ARBA" id="ARBA00023306"/>
    </source>
</evidence>
<keyword evidence="3" id="KW-0498">Mitosis</keyword>
<feature type="compositionally biased region" description="Basic residues" evidence="5">
    <location>
        <begin position="228"/>
        <end position="242"/>
    </location>
</feature>
<keyword evidence="8" id="KW-1185">Reference proteome</keyword>
<dbReference type="GO" id="GO:0051301">
    <property type="term" value="P:cell division"/>
    <property type="evidence" value="ECO:0007669"/>
    <property type="project" value="UniProtKB-KW"/>
</dbReference>
<dbReference type="GO" id="GO:0007091">
    <property type="term" value="P:metaphase/anaphase transition of mitotic cell cycle"/>
    <property type="evidence" value="ECO:0007669"/>
    <property type="project" value="TreeGrafter"/>
</dbReference>
<evidence type="ECO:0000259" key="6">
    <source>
        <dbReference type="Pfam" id="PF18122"/>
    </source>
</evidence>
<dbReference type="PANTHER" id="PTHR12827:SF3">
    <property type="entry name" value="ANAPHASE-PROMOTING COMPLEX SUBUNIT 1"/>
    <property type="match status" value="1"/>
</dbReference>
<evidence type="ECO:0000256" key="1">
    <source>
        <dbReference type="ARBA" id="ARBA00010547"/>
    </source>
</evidence>
<evidence type="ECO:0000313" key="8">
    <source>
        <dbReference type="Proteomes" id="UP001219933"/>
    </source>
</evidence>
<feature type="domain" description="Anaphase-promoting complex subunit 1 C-terminal" evidence="6">
    <location>
        <begin position="1359"/>
        <end position="1465"/>
    </location>
</feature>
<protein>
    <submittedName>
        <fullName evidence="7">Anaphase-promoting complex subunit 1</fullName>
    </submittedName>
</protein>
<feature type="region of interest" description="Disordered" evidence="5">
    <location>
        <begin position="216"/>
        <end position="248"/>
    </location>
</feature>
<dbReference type="GO" id="GO:0005680">
    <property type="term" value="C:anaphase-promoting complex"/>
    <property type="evidence" value="ECO:0007669"/>
    <property type="project" value="InterPro"/>
</dbReference>
<gene>
    <name evidence="7" type="primary">APC1</name>
    <name evidence="7" type="ORF">MCUN1_003090</name>
</gene>
<proteinExistence type="inferred from homology"/>
<dbReference type="InterPro" id="IPR011989">
    <property type="entry name" value="ARM-like"/>
</dbReference>